<organism evidence="2 3">
    <name type="scientific">Flaviflexus equikiangi</name>
    <dbReference type="NCBI Taxonomy" id="2758573"/>
    <lineage>
        <taxon>Bacteria</taxon>
        <taxon>Bacillati</taxon>
        <taxon>Actinomycetota</taxon>
        <taxon>Actinomycetes</taxon>
        <taxon>Actinomycetales</taxon>
        <taxon>Actinomycetaceae</taxon>
        <taxon>Flaviflexus</taxon>
    </lineage>
</organism>
<dbReference type="Proteomes" id="UP000705983">
    <property type="component" value="Unassembled WGS sequence"/>
</dbReference>
<name>A0ABS2TBS6_9ACTO</name>
<dbReference type="SUPFAM" id="SSF160424">
    <property type="entry name" value="BH3703-like"/>
    <property type="match status" value="1"/>
</dbReference>
<evidence type="ECO:0000313" key="3">
    <source>
        <dbReference type="Proteomes" id="UP000705983"/>
    </source>
</evidence>
<evidence type="ECO:0000313" key="2">
    <source>
        <dbReference type="EMBL" id="MBM9432111.1"/>
    </source>
</evidence>
<dbReference type="InterPro" id="IPR036170">
    <property type="entry name" value="YezG-like_sf"/>
</dbReference>
<protein>
    <submittedName>
        <fullName evidence="2">Uncharacterized protein</fullName>
    </submittedName>
</protein>
<feature type="region of interest" description="Disordered" evidence="1">
    <location>
        <begin position="455"/>
        <end position="503"/>
    </location>
</feature>
<gene>
    <name evidence="2" type="ORF">JVW63_00070</name>
</gene>
<dbReference type="RefSeq" id="WP_187995791.1">
    <property type="nucleotide sequence ID" value="NZ_JACEXG010000001.1"/>
</dbReference>
<evidence type="ECO:0000256" key="1">
    <source>
        <dbReference type="SAM" id="MobiDB-lite"/>
    </source>
</evidence>
<comment type="caution">
    <text evidence="2">The sequence shown here is derived from an EMBL/GenBank/DDBJ whole genome shotgun (WGS) entry which is preliminary data.</text>
</comment>
<sequence length="503" mass="55197">MSNTYTLPLTPGQLRGYLENGLDYVSGLAVDSEDIDEITEIADLIELFQIGFTDSPYKADEPFYVLELVAGPLVQSRHAVGPLDPRAFLGGIFEVLPFDATGVAKAAGIETDLLWIEPTRVTEGSSIWKFEPGQSEPDMVAAYHGIAYGWETENGFKAIVPTNFLGTVIKRSWGEIPCDVELEDGKPVAVTMVSPAAPTVENGFEQIDSGLFAKRIAYTDDMEIYEAQKIAKVDGVPSRVLRPIRRDGEMLLEVQSLLPDAPYTRANGFSRYAPTVFVKAVPLEGVQAQARVATPKTWVIDEIQPATSSDLMGKDLTDTKSLIPDIYRLLVNAVPAGFTSITMFMQVVGNHFVFHAEYSKDGESTRITSIPTAIVHYTRQLKKNTYSKEDGGFLIAKFVFDATGTGNFGFNKSDKPMWAAQVPVDEWERDLAEFPRPGSATPDWLLDARLGRLAAAQPVTPETSEGAATGRPAEPTQEASSGAENTEEDDFDTTQGYIHRHRR</sequence>
<reference evidence="3" key="1">
    <citation type="submission" date="2021-02" db="EMBL/GenBank/DDBJ databases">
        <title>Leucobacter sp. CX169.</title>
        <authorList>
            <person name="Cheng Y."/>
        </authorList>
    </citation>
    <scope>NUCLEOTIDE SEQUENCE [LARGE SCALE GENOMIC DNA]</scope>
    <source>
        <strain evidence="3">JY899</strain>
    </source>
</reference>
<proteinExistence type="predicted"/>
<keyword evidence="3" id="KW-1185">Reference proteome</keyword>
<dbReference type="EMBL" id="JAFFJS010000001">
    <property type="protein sequence ID" value="MBM9432111.1"/>
    <property type="molecule type" value="Genomic_DNA"/>
</dbReference>
<accession>A0ABS2TBS6</accession>